<name>A0A7M6DN81_9CNID</name>
<keyword evidence="1" id="KW-1133">Transmembrane helix</keyword>
<protein>
    <submittedName>
        <fullName evidence="2">Uncharacterized protein</fullName>
    </submittedName>
</protein>
<sequence>KHLFRVVISYNDLSTYSFNIDDIETNYSVQHAKDEVSGFTILLKKTRCTNSNGRKLEKPQKLVIKMHCNKNHNVVNDKDDFIEKDDGCDLELRISPRFACPQCTCHNFWDMMENGKCWTRQRDVCNFPIDEPAMQERDCSASKGCYEPNIQVQLFAFIGVVVFMIGVYIICRWKKWKIDF</sequence>
<evidence type="ECO:0000313" key="2">
    <source>
        <dbReference type="EnsemblMetazoa" id="CLYHEMP017522.1"/>
    </source>
</evidence>
<keyword evidence="1" id="KW-0472">Membrane</keyword>
<dbReference type="Proteomes" id="UP000594262">
    <property type="component" value="Unplaced"/>
</dbReference>
<keyword evidence="1" id="KW-0812">Transmembrane</keyword>
<reference evidence="2" key="1">
    <citation type="submission" date="2021-01" db="UniProtKB">
        <authorList>
            <consortium name="EnsemblMetazoa"/>
        </authorList>
    </citation>
    <scope>IDENTIFICATION</scope>
</reference>
<evidence type="ECO:0000256" key="1">
    <source>
        <dbReference type="SAM" id="Phobius"/>
    </source>
</evidence>
<organism evidence="2 3">
    <name type="scientific">Clytia hemisphaerica</name>
    <dbReference type="NCBI Taxonomy" id="252671"/>
    <lineage>
        <taxon>Eukaryota</taxon>
        <taxon>Metazoa</taxon>
        <taxon>Cnidaria</taxon>
        <taxon>Hydrozoa</taxon>
        <taxon>Hydroidolina</taxon>
        <taxon>Leptothecata</taxon>
        <taxon>Obeliida</taxon>
        <taxon>Clytiidae</taxon>
        <taxon>Clytia</taxon>
    </lineage>
</organism>
<dbReference type="EnsemblMetazoa" id="CLYHEMT017522.1">
    <property type="protein sequence ID" value="CLYHEMP017522.1"/>
    <property type="gene ID" value="CLYHEMG017522"/>
</dbReference>
<keyword evidence="3" id="KW-1185">Reference proteome</keyword>
<accession>A0A7M6DN81</accession>
<evidence type="ECO:0000313" key="3">
    <source>
        <dbReference type="Proteomes" id="UP000594262"/>
    </source>
</evidence>
<dbReference type="AlphaFoldDB" id="A0A7M6DN81"/>
<feature type="transmembrane region" description="Helical" evidence="1">
    <location>
        <begin position="152"/>
        <end position="171"/>
    </location>
</feature>
<proteinExistence type="predicted"/>